<evidence type="ECO:0000256" key="1">
    <source>
        <dbReference type="ARBA" id="ARBA00001974"/>
    </source>
</evidence>
<dbReference type="InterPro" id="IPR036188">
    <property type="entry name" value="FAD/NAD-bd_sf"/>
</dbReference>
<keyword evidence="4" id="KW-0274">FAD</keyword>
<dbReference type="Gene3D" id="3.30.9.10">
    <property type="entry name" value="D-Amino Acid Oxidase, subunit A, domain 2"/>
    <property type="match status" value="1"/>
</dbReference>
<feature type="domain" description="FAD dependent oxidoreductase" evidence="7">
    <location>
        <begin position="759"/>
        <end position="1156"/>
    </location>
</feature>
<accession>A0A1Q9DUJ3</accession>
<dbReference type="GO" id="GO:0008115">
    <property type="term" value="F:sarcosine oxidase activity"/>
    <property type="evidence" value="ECO:0007669"/>
    <property type="project" value="TreeGrafter"/>
</dbReference>
<dbReference type="InterPro" id="IPR045170">
    <property type="entry name" value="MTOX"/>
</dbReference>
<evidence type="ECO:0000256" key="3">
    <source>
        <dbReference type="ARBA" id="ARBA00022630"/>
    </source>
</evidence>
<feature type="region of interest" description="Disordered" evidence="6">
    <location>
        <begin position="633"/>
        <end position="657"/>
    </location>
</feature>
<evidence type="ECO:0000313" key="9">
    <source>
        <dbReference type="Proteomes" id="UP000186817"/>
    </source>
</evidence>
<evidence type="ECO:0000256" key="4">
    <source>
        <dbReference type="ARBA" id="ARBA00022827"/>
    </source>
</evidence>
<comment type="cofactor">
    <cofactor evidence="1">
        <name>FAD</name>
        <dbReference type="ChEBI" id="CHEBI:57692"/>
    </cofactor>
</comment>
<keyword evidence="9" id="KW-1185">Reference proteome</keyword>
<proteinExistence type="inferred from homology"/>
<keyword evidence="3" id="KW-0285">Flavoprotein</keyword>
<dbReference type="EMBL" id="LSRX01000383">
    <property type="protein sequence ID" value="OLP98853.1"/>
    <property type="molecule type" value="Genomic_DNA"/>
</dbReference>
<dbReference type="SUPFAM" id="SSF51905">
    <property type="entry name" value="FAD/NAD(P)-binding domain"/>
    <property type="match status" value="1"/>
</dbReference>
<keyword evidence="5" id="KW-0560">Oxidoreductase</keyword>
<dbReference type="Proteomes" id="UP000186817">
    <property type="component" value="Unassembled WGS sequence"/>
</dbReference>
<organism evidence="8 9">
    <name type="scientific">Symbiodinium microadriaticum</name>
    <name type="common">Dinoflagellate</name>
    <name type="synonym">Zooxanthella microadriatica</name>
    <dbReference type="NCBI Taxonomy" id="2951"/>
    <lineage>
        <taxon>Eukaryota</taxon>
        <taxon>Sar</taxon>
        <taxon>Alveolata</taxon>
        <taxon>Dinophyceae</taxon>
        <taxon>Suessiales</taxon>
        <taxon>Symbiodiniaceae</taxon>
        <taxon>Symbiodinium</taxon>
    </lineage>
</organism>
<evidence type="ECO:0000256" key="6">
    <source>
        <dbReference type="SAM" id="MobiDB-lite"/>
    </source>
</evidence>
<comment type="similarity">
    <text evidence="2">Belongs to the MSOX/MTOX family.</text>
</comment>
<dbReference type="InterPro" id="IPR006076">
    <property type="entry name" value="FAD-dep_OxRdtase"/>
</dbReference>
<dbReference type="PANTHER" id="PTHR10961">
    <property type="entry name" value="PEROXISOMAL SARCOSINE OXIDASE"/>
    <property type="match status" value="1"/>
</dbReference>
<gene>
    <name evidence="8" type="primary">soxA</name>
    <name evidence="8" type="ORF">AK812_SmicGene18645</name>
</gene>
<feature type="compositionally biased region" description="Basic and acidic residues" evidence="6">
    <location>
        <begin position="681"/>
        <end position="694"/>
    </location>
</feature>
<evidence type="ECO:0000259" key="7">
    <source>
        <dbReference type="Pfam" id="PF01266"/>
    </source>
</evidence>
<dbReference type="GO" id="GO:0050660">
    <property type="term" value="F:flavin adenine dinucleotide binding"/>
    <property type="evidence" value="ECO:0007669"/>
    <property type="project" value="InterPro"/>
</dbReference>
<name>A0A1Q9DUJ3_SYMMI</name>
<evidence type="ECO:0000256" key="5">
    <source>
        <dbReference type="ARBA" id="ARBA00023002"/>
    </source>
</evidence>
<protein>
    <submittedName>
        <fullName evidence="8">Monomeric sarcosine oxidase</fullName>
    </submittedName>
</protein>
<comment type="caution">
    <text evidence="8">The sequence shown here is derived from an EMBL/GenBank/DDBJ whole genome shotgun (WGS) entry which is preliminary data.</text>
</comment>
<feature type="compositionally biased region" description="Basic and acidic residues" evidence="6">
    <location>
        <begin position="648"/>
        <end position="657"/>
    </location>
</feature>
<feature type="region of interest" description="Disordered" evidence="6">
    <location>
        <begin position="681"/>
        <end position="704"/>
    </location>
</feature>
<evidence type="ECO:0000313" key="8">
    <source>
        <dbReference type="EMBL" id="OLP98853.1"/>
    </source>
</evidence>
<dbReference type="Pfam" id="PF01266">
    <property type="entry name" value="DAO"/>
    <property type="match status" value="1"/>
</dbReference>
<dbReference type="Gene3D" id="3.50.50.60">
    <property type="entry name" value="FAD/NAD(P)-binding domain"/>
    <property type="match status" value="1"/>
</dbReference>
<sequence>MVKSKAEDIERNMDSSVPFRSRLEYIEALAALSACHQEDMNRRVTGSNQKADQQTDYRLQRVKGMVEILTRPFLDTCANEAACLGYLCQRSYSKTGDGWSGQPPEGGYWAYGWRLFHGYTPLECGFSTAHLQTLISGASCNAARLSTVDRFATPCPGWAAVAVGTAPAEKTTLRGLPLTQLPPREDDLTFSLDHPEDVPSLHATARGVVATPVDATLKTDALDFLAPCSGAAFHYHTFFLGVEQAAFTLECASPSAFTRSHCPPGHLRRCAIIRSLRFVGDVRTGDSEPDSRRLRGLTYVAQCLTRVWLPAASSACPCPPAPPLPAWYMDRNPFDSSVYQDEAPPSTEVLSFNVGGAKGLLYDELRVWLEVERLTEQSRKGRAVMMLELSQWVKPEGMQRSPAVQALQKMVYRGQGKEQSKGDWIARLRDEDGIHEVERGHYRVILSAANDAWLSVKVEATSFCTAELMIMLSLRLALRASPEEMGRHGIPSPSSASTDELDETIKHNPASIRSEPSLFRVDPEMVRSSRWFGRRGARGLCLAVVGSSVAFVEPALRGAASAALAAALTAAPPPAAAADWFSFIWGLKTDEQVLEQQEESVEEDLQKQPWANIFDRARLLNLEATLKAEETTVQAEEKDVEVSASRGQDFRSESSAFRKDEQKLQGLSRLAERLQFDDKESAELKDLTQRDRKSFSGPHPPALPAAARLYSTKQGRARGKPDYVCSSVAMACLSPRWLLGGGLAAAGAYYAAVKYRRPVVVVGGGVMGLSTAARLAERGYRVVVLDENHPIRGSWGSTRASHLRMEDPVLLQMSLFSIRSWLDLQERMRTRFGPDEADWFFYKRTGGLMAGPASIVEAMAEKIRREVPTKQGEVEVLTAAETPERFPQLHLDPKEKLLYMPEGYTMSVPTTLHGLRWAAEAAGAEYQEDSVVSIDLRRKMVFTKEQSIRFSQVVITAGPWTNRILQGAGLRGVPMIVSNEQTVEFQPKVGAPSHDWSDLPLFTWSEAGYKGRNEDGGCLYFYTTPHCPLTSSGSQGVKVGFHRQGPLLDTDEFVVTESGRASKEKLPNIRKELRTEQEYDLDEFSLSKIKAFIKSKMPGLDADHSVGYMRCLYQLTPDLQMIVGRHPDDRSVVLACGFSGSGFQFAPAVADLLAALVAGSSDRTELQQRMMAKFDPKRFA</sequence>
<dbReference type="OrthoDB" id="424974at2759"/>
<reference evidence="8 9" key="1">
    <citation type="submission" date="2016-02" db="EMBL/GenBank/DDBJ databases">
        <title>Genome analysis of coral dinoflagellate symbionts highlights evolutionary adaptations to a symbiotic lifestyle.</title>
        <authorList>
            <person name="Aranda M."/>
            <person name="Li Y."/>
            <person name="Liew Y.J."/>
            <person name="Baumgarten S."/>
            <person name="Simakov O."/>
            <person name="Wilson M."/>
            <person name="Piel J."/>
            <person name="Ashoor H."/>
            <person name="Bougouffa S."/>
            <person name="Bajic V.B."/>
            <person name="Ryu T."/>
            <person name="Ravasi T."/>
            <person name="Bayer T."/>
            <person name="Micklem G."/>
            <person name="Kim H."/>
            <person name="Bhak J."/>
            <person name="Lajeunesse T.C."/>
            <person name="Voolstra C.R."/>
        </authorList>
    </citation>
    <scope>NUCLEOTIDE SEQUENCE [LARGE SCALE GENOMIC DNA]</scope>
    <source>
        <strain evidence="8 9">CCMP2467</strain>
    </source>
</reference>
<dbReference type="PANTHER" id="PTHR10961:SF7">
    <property type="entry name" value="FAD DEPENDENT OXIDOREDUCTASE DOMAIN-CONTAINING PROTEIN"/>
    <property type="match status" value="1"/>
</dbReference>
<evidence type="ECO:0000256" key="2">
    <source>
        <dbReference type="ARBA" id="ARBA00010989"/>
    </source>
</evidence>
<dbReference type="AlphaFoldDB" id="A0A1Q9DUJ3"/>